<dbReference type="GO" id="GO:0002182">
    <property type="term" value="P:cytoplasmic translational elongation"/>
    <property type="evidence" value="ECO:0007669"/>
    <property type="project" value="InterPro"/>
</dbReference>
<feature type="compositionally biased region" description="Basic and acidic residues" evidence="7">
    <location>
        <begin position="42"/>
        <end position="51"/>
    </location>
</feature>
<evidence type="ECO:0000256" key="3">
    <source>
        <dbReference type="ARBA" id="ARBA00022980"/>
    </source>
</evidence>
<dbReference type="Gene3D" id="1.10.10.1410">
    <property type="match status" value="1"/>
</dbReference>
<dbReference type="GO" id="GO:0022625">
    <property type="term" value="C:cytosolic large ribosomal subunit"/>
    <property type="evidence" value="ECO:0007669"/>
    <property type="project" value="InterPro"/>
</dbReference>
<evidence type="ECO:0000256" key="4">
    <source>
        <dbReference type="ARBA" id="ARBA00023274"/>
    </source>
</evidence>
<feature type="region of interest" description="Disordered" evidence="7">
    <location>
        <begin position="42"/>
        <end position="65"/>
    </location>
</feature>
<comment type="similarity">
    <text evidence="2">Belongs to the eukaryotic ribosomal protein P1/P2 family.</text>
</comment>
<comment type="function">
    <text evidence="1">Plays an important role in the elongation step of protein synthesis.</text>
</comment>
<dbReference type="OrthoDB" id="1227494at2759"/>
<reference evidence="8" key="1">
    <citation type="submission" date="2021-04" db="EMBL/GenBank/DDBJ databases">
        <authorList>
            <person name="Chebbi M.A.C M."/>
        </authorList>
    </citation>
    <scope>NUCLEOTIDE SEQUENCE</scope>
</reference>
<keyword evidence="3 8" id="KW-0689">Ribosomal protein</keyword>
<comment type="caution">
    <text evidence="8">The sequence shown here is derived from an EMBL/GenBank/DDBJ whole genome shotgun (WGS) entry which is preliminary data.</text>
</comment>
<evidence type="ECO:0000256" key="6">
    <source>
        <dbReference type="ARBA" id="ARBA00035443"/>
    </source>
</evidence>
<dbReference type="EMBL" id="CAJNRD030001117">
    <property type="protein sequence ID" value="CAG5077815.1"/>
    <property type="molecule type" value="Genomic_DNA"/>
</dbReference>
<proteinExistence type="inferred from homology"/>
<keyword evidence="4" id="KW-0687">Ribonucleoprotein</keyword>
<evidence type="ECO:0000256" key="7">
    <source>
        <dbReference type="SAM" id="MobiDB-lite"/>
    </source>
</evidence>
<dbReference type="InterPro" id="IPR044076">
    <property type="entry name" value="Ribosomal_P2"/>
</dbReference>
<accession>A0A8J2H624</accession>
<evidence type="ECO:0000313" key="8">
    <source>
        <dbReference type="EMBL" id="CAG5077815.1"/>
    </source>
</evidence>
<protein>
    <recommendedName>
        <fullName evidence="5">Large ribosomal subunit protein P2</fullName>
    </recommendedName>
    <alternativeName>
        <fullName evidence="6">60S acidic ribosomal protein P2</fullName>
    </alternativeName>
</protein>
<organism evidence="8 9">
    <name type="scientific">Cotesia congregata</name>
    <name type="common">Parasitoid wasp</name>
    <name type="synonym">Apanteles congregatus</name>
    <dbReference type="NCBI Taxonomy" id="51543"/>
    <lineage>
        <taxon>Eukaryota</taxon>
        <taxon>Metazoa</taxon>
        <taxon>Ecdysozoa</taxon>
        <taxon>Arthropoda</taxon>
        <taxon>Hexapoda</taxon>
        <taxon>Insecta</taxon>
        <taxon>Pterygota</taxon>
        <taxon>Neoptera</taxon>
        <taxon>Endopterygota</taxon>
        <taxon>Hymenoptera</taxon>
        <taxon>Apocrita</taxon>
        <taxon>Ichneumonoidea</taxon>
        <taxon>Braconidae</taxon>
        <taxon>Microgastrinae</taxon>
        <taxon>Cotesia</taxon>
    </lineage>
</organism>
<evidence type="ECO:0000313" key="9">
    <source>
        <dbReference type="Proteomes" id="UP000786811"/>
    </source>
</evidence>
<evidence type="ECO:0000256" key="5">
    <source>
        <dbReference type="ARBA" id="ARBA00035301"/>
    </source>
</evidence>
<evidence type="ECO:0000256" key="1">
    <source>
        <dbReference type="ARBA" id="ARBA00003362"/>
    </source>
</evidence>
<dbReference type="PANTHER" id="PTHR21141:SF5">
    <property type="entry name" value="LARGE RIBOSOMAL SUBUNIT PROTEIN P2"/>
    <property type="match status" value="1"/>
</dbReference>
<dbReference type="Proteomes" id="UP000786811">
    <property type="component" value="Unassembled WGS sequence"/>
</dbReference>
<gene>
    <name evidence="8" type="ORF">HICCMSTLAB_LOCUS2565</name>
</gene>
<dbReference type="GO" id="GO:0003735">
    <property type="term" value="F:structural constituent of ribosome"/>
    <property type="evidence" value="ECO:0007669"/>
    <property type="project" value="InterPro"/>
</dbReference>
<dbReference type="InterPro" id="IPR038716">
    <property type="entry name" value="P1/P2_N_sf"/>
</dbReference>
<keyword evidence="9" id="KW-1185">Reference proteome</keyword>
<sequence>MDQIIVSERFYILQMRYVAAYLLAVIGGKASPTQNDIEKILSSDKKAAKEDSESDDDDMGFGLFD</sequence>
<dbReference type="AlphaFoldDB" id="A0A8J2H624"/>
<evidence type="ECO:0000256" key="2">
    <source>
        <dbReference type="ARBA" id="ARBA00005436"/>
    </source>
</evidence>
<name>A0A8J2H624_COTCN</name>
<dbReference type="PANTHER" id="PTHR21141">
    <property type="entry name" value="60S ACIDIC RIBOSOMAL PROTEIN FAMILY MEMBER"/>
    <property type="match status" value="1"/>
</dbReference>